<dbReference type="Pfam" id="PF13855">
    <property type="entry name" value="LRR_8"/>
    <property type="match status" value="2"/>
</dbReference>
<evidence type="ECO:0000313" key="5">
    <source>
        <dbReference type="Proteomes" id="UP000694551"/>
    </source>
</evidence>
<keyword evidence="5" id="KW-1185">Reference proteome</keyword>
<evidence type="ECO:0000256" key="3">
    <source>
        <dbReference type="ARBA" id="ARBA00022737"/>
    </source>
</evidence>
<dbReference type="AlphaFoldDB" id="A0A8D0FS54"/>
<dbReference type="GO" id="GO:0005615">
    <property type="term" value="C:extracellular space"/>
    <property type="evidence" value="ECO:0007669"/>
    <property type="project" value="TreeGrafter"/>
</dbReference>
<dbReference type="PRINTS" id="PR00019">
    <property type="entry name" value="LEURICHRPT"/>
</dbReference>
<dbReference type="InterPro" id="IPR001611">
    <property type="entry name" value="Leu-rich_rpt"/>
</dbReference>
<evidence type="ECO:0000256" key="2">
    <source>
        <dbReference type="ARBA" id="ARBA00022729"/>
    </source>
</evidence>
<organism evidence="4 5">
    <name type="scientific">Strix occidentalis caurina</name>
    <name type="common">northern spotted owl</name>
    <dbReference type="NCBI Taxonomy" id="311401"/>
    <lineage>
        <taxon>Eukaryota</taxon>
        <taxon>Metazoa</taxon>
        <taxon>Chordata</taxon>
        <taxon>Craniata</taxon>
        <taxon>Vertebrata</taxon>
        <taxon>Euteleostomi</taxon>
        <taxon>Archelosauria</taxon>
        <taxon>Archosauria</taxon>
        <taxon>Dinosauria</taxon>
        <taxon>Saurischia</taxon>
        <taxon>Theropoda</taxon>
        <taxon>Coelurosauria</taxon>
        <taxon>Aves</taxon>
        <taxon>Neognathae</taxon>
        <taxon>Neoaves</taxon>
        <taxon>Telluraves</taxon>
        <taxon>Strigiformes</taxon>
        <taxon>Strigidae</taxon>
        <taxon>Strix</taxon>
    </lineage>
</organism>
<protein>
    <recommendedName>
        <fullName evidence="6">Toll-like receptor 21</fullName>
    </recommendedName>
</protein>
<dbReference type="PROSITE" id="PS51450">
    <property type="entry name" value="LRR"/>
    <property type="match status" value="1"/>
</dbReference>
<keyword evidence="1" id="KW-0433">Leucine-rich repeat</keyword>
<dbReference type="Ensembl" id="ENSSOCT00000019840.1">
    <property type="protein sequence ID" value="ENSSOCP00000019348.1"/>
    <property type="gene ID" value="ENSSOCG00000014467.1"/>
</dbReference>
<dbReference type="InterPro" id="IPR003591">
    <property type="entry name" value="Leu-rich_rpt_typical-subtyp"/>
</dbReference>
<evidence type="ECO:0008006" key="6">
    <source>
        <dbReference type="Google" id="ProtNLM"/>
    </source>
</evidence>
<sequence>MVPGTARPAMGAPRRVCLMGLPRDILTYRLQRLDLQYNRIRSLHPKLGSLGDSTFSGLPNLLYLHLESNRIRWLSRGAFTGLAKLRFLDLSGNQQSSLRHPDIFGPLRSLHTLLLASNSLQQLMGGLFQHLPSLAKLSLSGNRLAHLQNGGSYGEQQLVPPLGEVGAVNSSVAFCRWFSRAAVGNNS</sequence>
<keyword evidence="2" id="KW-0732">Signal</keyword>
<dbReference type="SMART" id="SM00369">
    <property type="entry name" value="LRR_TYP"/>
    <property type="match status" value="5"/>
</dbReference>
<dbReference type="PANTHER" id="PTHR24373">
    <property type="entry name" value="SLIT RELATED LEUCINE-RICH REPEAT NEURONAL PROTEIN"/>
    <property type="match status" value="1"/>
</dbReference>
<evidence type="ECO:0000313" key="4">
    <source>
        <dbReference type="Ensembl" id="ENSSOCP00000019348.1"/>
    </source>
</evidence>
<dbReference type="InterPro" id="IPR032675">
    <property type="entry name" value="LRR_dom_sf"/>
</dbReference>
<reference evidence="4" key="2">
    <citation type="submission" date="2025-09" db="UniProtKB">
        <authorList>
            <consortium name="Ensembl"/>
        </authorList>
    </citation>
    <scope>IDENTIFICATION</scope>
</reference>
<keyword evidence="3" id="KW-0677">Repeat</keyword>
<name>A0A8D0FS54_STROC</name>
<dbReference type="Gene3D" id="3.80.10.10">
    <property type="entry name" value="Ribonuclease Inhibitor"/>
    <property type="match status" value="1"/>
</dbReference>
<dbReference type="PANTHER" id="PTHR24373:SF397">
    <property type="entry name" value="IG-LIKE DOMAIN-CONTAINING PROTEIN"/>
    <property type="match status" value="1"/>
</dbReference>
<dbReference type="InterPro" id="IPR050328">
    <property type="entry name" value="Dev_Immune_Receptor"/>
</dbReference>
<accession>A0A8D0FS54</accession>
<proteinExistence type="predicted"/>
<evidence type="ECO:0000256" key="1">
    <source>
        <dbReference type="ARBA" id="ARBA00022614"/>
    </source>
</evidence>
<dbReference type="Proteomes" id="UP000694551">
    <property type="component" value="Unplaced"/>
</dbReference>
<dbReference type="GO" id="GO:0031012">
    <property type="term" value="C:extracellular matrix"/>
    <property type="evidence" value="ECO:0007669"/>
    <property type="project" value="TreeGrafter"/>
</dbReference>
<dbReference type="SUPFAM" id="SSF52058">
    <property type="entry name" value="L domain-like"/>
    <property type="match status" value="1"/>
</dbReference>
<reference evidence="4" key="1">
    <citation type="submission" date="2025-08" db="UniProtKB">
        <authorList>
            <consortium name="Ensembl"/>
        </authorList>
    </citation>
    <scope>IDENTIFICATION</scope>
</reference>